<dbReference type="Gene3D" id="3.40.630.40">
    <property type="entry name" value="Zn-dependent exopeptidases"/>
    <property type="match status" value="1"/>
</dbReference>
<dbReference type="EMBL" id="JAUSUG010000024">
    <property type="protein sequence ID" value="MDQ0257246.1"/>
    <property type="molecule type" value="Genomic_DNA"/>
</dbReference>
<dbReference type="Pfam" id="PF08239">
    <property type="entry name" value="SH3_3"/>
    <property type="match status" value="1"/>
</dbReference>
<feature type="domain" description="SLH" evidence="4">
    <location>
        <begin position="85"/>
        <end position="148"/>
    </location>
</feature>
<feature type="domain" description="SLH" evidence="4">
    <location>
        <begin position="149"/>
        <end position="208"/>
    </location>
</feature>
<dbReference type="PROSITE" id="PS51272">
    <property type="entry name" value="SLH"/>
    <property type="match status" value="3"/>
</dbReference>
<dbReference type="InterPro" id="IPR001119">
    <property type="entry name" value="SLH_dom"/>
</dbReference>
<evidence type="ECO:0000256" key="1">
    <source>
        <dbReference type="ARBA" id="ARBA00022729"/>
    </source>
</evidence>
<dbReference type="PROSITE" id="PS51781">
    <property type="entry name" value="SH3B"/>
    <property type="match status" value="1"/>
</dbReference>
<name>A0ABU0A2R5_9BACI</name>
<organism evidence="6 7">
    <name type="scientific">Evansella vedderi</name>
    <dbReference type="NCBI Taxonomy" id="38282"/>
    <lineage>
        <taxon>Bacteria</taxon>
        <taxon>Bacillati</taxon>
        <taxon>Bacillota</taxon>
        <taxon>Bacilli</taxon>
        <taxon>Bacillales</taxon>
        <taxon>Bacillaceae</taxon>
        <taxon>Evansella</taxon>
    </lineage>
</organism>
<dbReference type="Gene3D" id="2.30.30.40">
    <property type="entry name" value="SH3 Domains"/>
    <property type="match status" value="1"/>
</dbReference>
<dbReference type="CDD" id="cd02696">
    <property type="entry name" value="MurNAc-LAA"/>
    <property type="match status" value="1"/>
</dbReference>
<dbReference type="RefSeq" id="WP_307330663.1">
    <property type="nucleotide sequence ID" value="NZ_JAUSUG010000024.1"/>
</dbReference>
<dbReference type="Pfam" id="PF00395">
    <property type="entry name" value="SLH"/>
    <property type="match status" value="3"/>
</dbReference>
<reference evidence="6 7" key="1">
    <citation type="submission" date="2023-07" db="EMBL/GenBank/DDBJ databases">
        <title>Genomic Encyclopedia of Type Strains, Phase IV (KMG-IV): sequencing the most valuable type-strain genomes for metagenomic binning, comparative biology and taxonomic classification.</title>
        <authorList>
            <person name="Goeker M."/>
        </authorList>
    </citation>
    <scope>NUCLEOTIDE SEQUENCE [LARGE SCALE GENOMIC DNA]</scope>
    <source>
        <strain evidence="6 7">DSM 9768</strain>
    </source>
</reference>
<sequence>MLSSKKPHMNIAFALIISVFTIALVAPTSADARFPDTNLSEINRLAGDGIVGGFPDGNFHPNRPVTRGEAIVMIGRTLDLNTGTRSTSFRDVPSNHFASGAIAAAVEKGLVSGYPDGTFKPNDPVTRGETAAFLTRAHNMEPIQNPIAFRDVSANHFAKGAIDRISSSGITVGFSDNTYRPDQHITRQEFAVLLARTIYPELRLKAPEQRQNPNTIAIAKVVNTSNLTIRSGPGTNHGIVGSIARNTEIQVLDTVNNWAKIDHRGGVAYASLSNLQVVSTTNRAPLRGKTIVVDPGHGGSDPGAIANGLREKDVVLDISLVLQRKLRMAGANVVMTRTTDVFPSLDRRVQIANNSNGHAFVSVHANASTHTAANGTETYWNRTHSSASSQRLARLTQNHLVRQLGTRDRGIHHGNFRVISQTRMPSILVEVGFLTNRGDADKLRQNIYKERSAEGIYRGLVDYFN</sequence>
<dbReference type="SUPFAM" id="SSF53187">
    <property type="entry name" value="Zn-dependent exopeptidases"/>
    <property type="match status" value="1"/>
</dbReference>
<evidence type="ECO:0000256" key="3">
    <source>
        <dbReference type="ARBA" id="ARBA00023316"/>
    </source>
</evidence>
<comment type="caution">
    <text evidence="6">The sequence shown here is derived from an EMBL/GenBank/DDBJ whole genome shotgun (WGS) entry which is preliminary data.</text>
</comment>
<accession>A0ABU0A2R5</accession>
<feature type="domain" description="SLH" evidence="4">
    <location>
        <begin position="25"/>
        <end position="84"/>
    </location>
</feature>
<dbReference type="InterPro" id="IPR003646">
    <property type="entry name" value="SH3-like_bac-type"/>
</dbReference>
<evidence type="ECO:0000259" key="4">
    <source>
        <dbReference type="PROSITE" id="PS51272"/>
    </source>
</evidence>
<evidence type="ECO:0000259" key="5">
    <source>
        <dbReference type="PROSITE" id="PS51781"/>
    </source>
</evidence>
<dbReference type="Proteomes" id="UP001230005">
    <property type="component" value="Unassembled WGS sequence"/>
</dbReference>
<dbReference type="SMART" id="SM00287">
    <property type="entry name" value="SH3b"/>
    <property type="match status" value="1"/>
</dbReference>
<evidence type="ECO:0000256" key="2">
    <source>
        <dbReference type="ARBA" id="ARBA00022801"/>
    </source>
</evidence>
<dbReference type="SMART" id="SM00646">
    <property type="entry name" value="Ami_3"/>
    <property type="match status" value="1"/>
</dbReference>
<keyword evidence="2 6" id="KW-0378">Hydrolase</keyword>
<feature type="domain" description="SH3b" evidence="5">
    <location>
        <begin position="217"/>
        <end position="279"/>
    </location>
</feature>
<keyword evidence="1" id="KW-0732">Signal</keyword>
<evidence type="ECO:0000313" key="7">
    <source>
        <dbReference type="Proteomes" id="UP001230005"/>
    </source>
</evidence>
<keyword evidence="7" id="KW-1185">Reference proteome</keyword>
<protein>
    <submittedName>
        <fullName evidence="6">N-acetylmuramoyl-L-alanine amidase</fullName>
        <ecNumber evidence="6">3.5.1.28</ecNumber>
    </submittedName>
</protein>
<dbReference type="Pfam" id="PF01520">
    <property type="entry name" value="Amidase_3"/>
    <property type="match status" value="1"/>
</dbReference>
<dbReference type="InterPro" id="IPR050695">
    <property type="entry name" value="N-acetylmuramoyl_amidase_3"/>
</dbReference>
<dbReference type="PANTHER" id="PTHR30404">
    <property type="entry name" value="N-ACETYLMURAMOYL-L-ALANINE AMIDASE"/>
    <property type="match status" value="1"/>
</dbReference>
<evidence type="ECO:0000313" key="6">
    <source>
        <dbReference type="EMBL" id="MDQ0257246.1"/>
    </source>
</evidence>
<gene>
    <name evidence="6" type="ORF">J2S74_004704</name>
</gene>
<dbReference type="PANTHER" id="PTHR30404:SF0">
    <property type="entry name" value="N-ACETYLMURAMOYL-L-ALANINE AMIDASE AMIC"/>
    <property type="match status" value="1"/>
</dbReference>
<dbReference type="GO" id="GO:0008745">
    <property type="term" value="F:N-acetylmuramoyl-L-alanine amidase activity"/>
    <property type="evidence" value="ECO:0007669"/>
    <property type="project" value="UniProtKB-EC"/>
</dbReference>
<dbReference type="EC" id="3.5.1.28" evidence="6"/>
<keyword evidence="3" id="KW-0961">Cell wall biogenesis/degradation</keyword>
<proteinExistence type="predicted"/>
<dbReference type="InterPro" id="IPR002508">
    <property type="entry name" value="MurNAc-LAA_cat"/>
</dbReference>